<accession>A0A914H7J8</accession>
<feature type="coiled-coil region" evidence="1">
    <location>
        <begin position="72"/>
        <end position="106"/>
    </location>
</feature>
<reference evidence="4" key="1">
    <citation type="submission" date="2022-11" db="UniProtKB">
        <authorList>
            <consortium name="WormBaseParasite"/>
        </authorList>
    </citation>
    <scope>IDENTIFICATION</scope>
</reference>
<sequence>MVVPVVPEGATAEERRESFKKTQGAANRLNPAILKEVYGVDSIDKLPCAKVLDFQEKFLGKFPLCIQNEASLNRLKKANKWSEAEFERIKAQSKEAKSVIDKLMKEKKISKEDYDIVYRPPDT</sequence>
<proteinExistence type="predicted"/>
<evidence type="ECO:0000256" key="2">
    <source>
        <dbReference type="SAM" id="MobiDB-lite"/>
    </source>
</evidence>
<protein>
    <submittedName>
        <fullName evidence="4">Uncharacterized protein</fullName>
    </submittedName>
</protein>
<dbReference type="Proteomes" id="UP000887572">
    <property type="component" value="Unplaced"/>
</dbReference>
<evidence type="ECO:0000256" key="1">
    <source>
        <dbReference type="SAM" id="Coils"/>
    </source>
</evidence>
<dbReference type="WBParaSite" id="Gr19_v10_g14446.t1">
    <property type="protein sequence ID" value="Gr19_v10_g14446.t1"/>
    <property type="gene ID" value="Gr19_v10_g14446"/>
</dbReference>
<name>A0A914H7J8_GLORO</name>
<evidence type="ECO:0000313" key="3">
    <source>
        <dbReference type="Proteomes" id="UP000887572"/>
    </source>
</evidence>
<feature type="region of interest" description="Disordered" evidence="2">
    <location>
        <begin position="1"/>
        <end position="22"/>
    </location>
</feature>
<keyword evidence="1" id="KW-0175">Coiled coil</keyword>
<dbReference type="AlphaFoldDB" id="A0A914H7J8"/>
<organism evidence="3 4">
    <name type="scientific">Globodera rostochiensis</name>
    <name type="common">Golden nematode worm</name>
    <name type="synonym">Heterodera rostochiensis</name>
    <dbReference type="NCBI Taxonomy" id="31243"/>
    <lineage>
        <taxon>Eukaryota</taxon>
        <taxon>Metazoa</taxon>
        <taxon>Ecdysozoa</taxon>
        <taxon>Nematoda</taxon>
        <taxon>Chromadorea</taxon>
        <taxon>Rhabditida</taxon>
        <taxon>Tylenchina</taxon>
        <taxon>Tylenchomorpha</taxon>
        <taxon>Tylenchoidea</taxon>
        <taxon>Heteroderidae</taxon>
        <taxon>Heteroderinae</taxon>
        <taxon>Globodera</taxon>
    </lineage>
</organism>
<keyword evidence="3" id="KW-1185">Reference proteome</keyword>
<evidence type="ECO:0000313" key="4">
    <source>
        <dbReference type="WBParaSite" id="Gr19_v10_g14446.t1"/>
    </source>
</evidence>